<keyword evidence="7" id="KW-1185">Reference proteome</keyword>
<feature type="active site" description="Nucleophile" evidence="4">
    <location>
        <position position="38"/>
    </location>
</feature>
<dbReference type="InterPro" id="IPR016035">
    <property type="entry name" value="Acyl_Trfase/lysoPLipase"/>
</dbReference>
<dbReference type="InterPro" id="IPR002641">
    <property type="entry name" value="PNPLA_dom"/>
</dbReference>
<evidence type="ECO:0000313" key="6">
    <source>
        <dbReference type="EMBL" id="SFQ48808.1"/>
    </source>
</evidence>
<feature type="short sequence motif" description="GXSXG" evidence="4">
    <location>
        <begin position="36"/>
        <end position="40"/>
    </location>
</feature>
<dbReference type="OrthoDB" id="2339873at2"/>
<dbReference type="Proteomes" id="UP000199306">
    <property type="component" value="Unassembled WGS sequence"/>
</dbReference>
<accession>A0A1I5YX25</accession>
<evidence type="ECO:0000256" key="4">
    <source>
        <dbReference type="PROSITE-ProRule" id="PRU01161"/>
    </source>
</evidence>
<feature type="domain" description="PNPLA" evidence="5">
    <location>
        <begin position="5"/>
        <end position="196"/>
    </location>
</feature>
<dbReference type="PROSITE" id="PS51635">
    <property type="entry name" value="PNPLA"/>
    <property type="match status" value="1"/>
</dbReference>
<dbReference type="GO" id="GO:0016042">
    <property type="term" value="P:lipid catabolic process"/>
    <property type="evidence" value="ECO:0007669"/>
    <property type="project" value="UniProtKB-UniRule"/>
</dbReference>
<sequence>MSKILVLAGGSVKGAFQTGVIKSVFESGFRPDAIYGVSAGSMNASFLVNDFGKQFLENDGFIDFIQTAQDLCDFWKSRIQTPDCLALRRGTYDLGLSALRRNFQGLLDTTPLRDLLNDTISVRNLKISPIGLKVGAVDIIQGGIVYADPTYEHFLDYVMASSAIPILMPTVNIGGQPDSAFLDGGMRDVAPIKQAIEDGAEEIICIACHTRDIDGGNFPYGNLLALVDRIMDISVNECLNADLDYAEFMNACLPEDGSEAQEGYLKGRKRIKLKIIRPHQPLQVDIQNFTHYDIERLINIGYETGKLELASGLKK</sequence>
<keyword evidence="1 4" id="KW-0378">Hydrolase</keyword>
<dbReference type="SUPFAM" id="SSF52151">
    <property type="entry name" value="FabD/lysophospholipase-like"/>
    <property type="match status" value="1"/>
</dbReference>
<reference evidence="6 7" key="1">
    <citation type="submission" date="2016-10" db="EMBL/GenBank/DDBJ databases">
        <authorList>
            <person name="de Groot N.N."/>
        </authorList>
    </citation>
    <scope>NUCLEOTIDE SEQUENCE [LARGE SCALE GENOMIC DNA]</scope>
    <source>
        <strain evidence="7">E92,LMG 26720,CCM 7988</strain>
    </source>
</reference>
<keyword evidence="3 4" id="KW-0443">Lipid metabolism</keyword>
<feature type="active site" description="Proton acceptor" evidence="4">
    <location>
        <position position="183"/>
    </location>
</feature>
<dbReference type="EMBL" id="FOXH01000022">
    <property type="protein sequence ID" value="SFQ48808.1"/>
    <property type="molecule type" value="Genomic_DNA"/>
</dbReference>
<dbReference type="GO" id="GO:0016787">
    <property type="term" value="F:hydrolase activity"/>
    <property type="evidence" value="ECO:0007669"/>
    <property type="project" value="UniProtKB-UniRule"/>
</dbReference>
<proteinExistence type="predicted"/>
<comment type="caution">
    <text evidence="4">Lacks conserved residue(s) required for the propagation of feature annotation.</text>
</comment>
<dbReference type="PANTHER" id="PTHR14226:SF57">
    <property type="entry name" value="BLR7027 PROTEIN"/>
    <property type="match status" value="1"/>
</dbReference>
<dbReference type="AlphaFoldDB" id="A0A1I5YX25"/>
<gene>
    <name evidence="6" type="ORF">SAMN04515674_12248</name>
</gene>
<evidence type="ECO:0000256" key="3">
    <source>
        <dbReference type="ARBA" id="ARBA00023098"/>
    </source>
</evidence>
<evidence type="ECO:0000256" key="2">
    <source>
        <dbReference type="ARBA" id="ARBA00022963"/>
    </source>
</evidence>
<evidence type="ECO:0000256" key="1">
    <source>
        <dbReference type="ARBA" id="ARBA00022801"/>
    </source>
</evidence>
<dbReference type="Pfam" id="PF01734">
    <property type="entry name" value="Patatin"/>
    <property type="match status" value="1"/>
</dbReference>
<evidence type="ECO:0000259" key="5">
    <source>
        <dbReference type="PROSITE" id="PS51635"/>
    </source>
</evidence>
<dbReference type="InterPro" id="IPR050301">
    <property type="entry name" value="NTE"/>
</dbReference>
<keyword evidence="2 4" id="KW-0442">Lipid degradation</keyword>
<organism evidence="6 7">
    <name type="scientific">Pseudarcicella hirudinis</name>
    <dbReference type="NCBI Taxonomy" id="1079859"/>
    <lineage>
        <taxon>Bacteria</taxon>
        <taxon>Pseudomonadati</taxon>
        <taxon>Bacteroidota</taxon>
        <taxon>Cytophagia</taxon>
        <taxon>Cytophagales</taxon>
        <taxon>Flectobacillaceae</taxon>
        <taxon>Pseudarcicella</taxon>
    </lineage>
</organism>
<protein>
    <submittedName>
        <fullName evidence="6">NTE family protein</fullName>
    </submittedName>
</protein>
<feature type="short sequence motif" description="DGA/G" evidence="4">
    <location>
        <begin position="183"/>
        <end position="185"/>
    </location>
</feature>
<dbReference type="RefSeq" id="WP_092019747.1">
    <property type="nucleotide sequence ID" value="NZ_FOXH01000022.1"/>
</dbReference>
<dbReference type="Gene3D" id="3.40.1090.10">
    <property type="entry name" value="Cytosolic phospholipase A2 catalytic domain"/>
    <property type="match status" value="2"/>
</dbReference>
<name>A0A1I5YX25_9BACT</name>
<dbReference type="STRING" id="1079859.SAMN04515674_12248"/>
<dbReference type="PANTHER" id="PTHR14226">
    <property type="entry name" value="NEUROPATHY TARGET ESTERASE/SWISS CHEESE D.MELANOGASTER"/>
    <property type="match status" value="1"/>
</dbReference>
<evidence type="ECO:0000313" key="7">
    <source>
        <dbReference type="Proteomes" id="UP000199306"/>
    </source>
</evidence>